<dbReference type="AlphaFoldDB" id="A0AAV7QTB0"/>
<accession>A0AAV7QTB0</accession>
<name>A0AAV7QTB0_PLEWA</name>
<proteinExistence type="predicted"/>
<protein>
    <submittedName>
        <fullName evidence="1">Uncharacterized protein</fullName>
    </submittedName>
</protein>
<reference evidence="1" key="1">
    <citation type="journal article" date="2022" name="bioRxiv">
        <title>Sequencing and chromosome-scale assembly of the giantPleurodeles waltlgenome.</title>
        <authorList>
            <person name="Brown T."/>
            <person name="Elewa A."/>
            <person name="Iarovenko S."/>
            <person name="Subramanian E."/>
            <person name="Araus A.J."/>
            <person name="Petzold A."/>
            <person name="Susuki M."/>
            <person name="Suzuki K.-i.T."/>
            <person name="Hayashi T."/>
            <person name="Toyoda A."/>
            <person name="Oliveira C."/>
            <person name="Osipova E."/>
            <person name="Leigh N.D."/>
            <person name="Simon A."/>
            <person name="Yun M.H."/>
        </authorList>
    </citation>
    <scope>NUCLEOTIDE SEQUENCE</scope>
    <source>
        <strain evidence="1">20211129_DDA</strain>
        <tissue evidence="1">Liver</tissue>
    </source>
</reference>
<keyword evidence="2" id="KW-1185">Reference proteome</keyword>
<evidence type="ECO:0000313" key="1">
    <source>
        <dbReference type="EMBL" id="KAJ1143303.1"/>
    </source>
</evidence>
<gene>
    <name evidence="1" type="ORF">NDU88_009613</name>
</gene>
<dbReference type="EMBL" id="JANPWB010000010">
    <property type="protein sequence ID" value="KAJ1143303.1"/>
    <property type="molecule type" value="Genomic_DNA"/>
</dbReference>
<organism evidence="1 2">
    <name type="scientific">Pleurodeles waltl</name>
    <name type="common">Iberian ribbed newt</name>
    <dbReference type="NCBI Taxonomy" id="8319"/>
    <lineage>
        <taxon>Eukaryota</taxon>
        <taxon>Metazoa</taxon>
        <taxon>Chordata</taxon>
        <taxon>Craniata</taxon>
        <taxon>Vertebrata</taxon>
        <taxon>Euteleostomi</taxon>
        <taxon>Amphibia</taxon>
        <taxon>Batrachia</taxon>
        <taxon>Caudata</taxon>
        <taxon>Salamandroidea</taxon>
        <taxon>Salamandridae</taxon>
        <taxon>Pleurodelinae</taxon>
        <taxon>Pleurodeles</taxon>
    </lineage>
</organism>
<evidence type="ECO:0000313" key="2">
    <source>
        <dbReference type="Proteomes" id="UP001066276"/>
    </source>
</evidence>
<dbReference type="Proteomes" id="UP001066276">
    <property type="component" value="Chromosome 6"/>
</dbReference>
<comment type="caution">
    <text evidence="1">The sequence shown here is derived from an EMBL/GenBank/DDBJ whole genome shotgun (WGS) entry which is preliminary data.</text>
</comment>
<sequence>MLFVASSEQPGERSHLRQSLLIPQCRSPFELVAGDEGLQAPPARPRTRAHFGAHLQSQRRFRVGRASASLPCRRGVDQSSTLGRDRLQGRREAVDALVPVHVSGRSDRFTLRSRTALQSLFRLGLLGLAGSQKRGGRGCPPPRCFAVGRGAASQQGASTDRQGGAGSVLILVRGSSCTGRSPSHVFTASRPGSQVRPIRSWHGSVEVDQRESAPCPGGPGVLSAPTQFVRSIVPPVSSLGS</sequence>